<dbReference type="GO" id="GO:0005634">
    <property type="term" value="C:nucleus"/>
    <property type="evidence" value="ECO:0007669"/>
    <property type="project" value="UniProtKB-SubCell"/>
</dbReference>
<dbReference type="PANTHER" id="PTHR45846:SF1">
    <property type="entry name" value="TRNA-DIHYDROURIDINE(47) SYNTHASE [NAD(P)(+)]-LIKE"/>
    <property type="match status" value="1"/>
</dbReference>
<keyword evidence="15" id="KW-0862">Zinc</keyword>
<evidence type="ECO:0000256" key="11">
    <source>
        <dbReference type="ARBA" id="ARBA00022694"/>
    </source>
</evidence>
<dbReference type="GO" id="GO:0005737">
    <property type="term" value="C:cytoplasm"/>
    <property type="evidence" value="ECO:0007669"/>
    <property type="project" value="UniProtKB-SubCell"/>
</dbReference>
<comment type="function">
    <text evidence="21">Catalyzes the synthesis of dihydrouridine, a modified base found in the D-loop of most tRNAs. Specifically modifies U47 in cytoplasmic tRNAs. Catalyzes the synthesis of dihydrouridine in some mRNAs, thereby affecting their translation.</text>
</comment>
<keyword evidence="10" id="KW-0507">mRNA processing</keyword>
<keyword evidence="14" id="KW-0863">Zinc-finger</keyword>
<evidence type="ECO:0000256" key="6">
    <source>
        <dbReference type="ARBA" id="ARBA00022143"/>
    </source>
</evidence>
<evidence type="ECO:0000256" key="13">
    <source>
        <dbReference type="ARBA" id="ARBA00022737"/>
    </source>
</evidence>
<evidence type="ECO:0000256" key="26">
    <source>
        <dbReference type="SAM" id="MobiDB-lite"/>
    </source>
</evidence>
<dbReference type="GO" id="GO:0006397">
    <property type="term" value="P:mRNA processing"/>
    <property type="evidence" value="ECO:0007669"/>
    <property type="project" value="UniProtKB-KW"/>
</dbReference>
<evidence type="ECO:0000256" key="9">
    <source>
        <dbReference type="ARBA" id="ARBA00022643"/>
    </source>
</evidence>
<evidence type="ECO:0000256" key="17">
    <source>
        <dbReference type="ARBA" id="ARBA00023002"/>
    </source>
</evidence>
<evidence type="ECO:0000256" key="20">
    <source>
        <dbReference type="ARBA" id="ARBA00031322"/>
    </source>
</evidence>
<accession>A0AA38SF18</accession>
<feature type="region of interest" description="Disordered" evidence="26">
    <location>
        <begin position="1"/>
        <end position="52"/>
    </location>
</feature>
<keyword evidence="29" id="KW-1185">Reference proteome</keyword>
<evidence type="ECO:0000256" key="23">
    <source>
        <dbReference type="ARBA" id="ARBA00048342"/>
    </source>
</evidence>
<evidence type="ECO:0000256" key="25">
    <source>
        <dbReference type="ARBA" id="ARBA00049513"/>
    </source>
</evidence>
<keyword evidence="7" id="KW-0963">Cytoplasm</keyword>
<evidence type="ECO:0000256" key="22">
    <source>
        <dbReference type="ARBA" id="ARBA00048266"/>
    </source>
</evidence>
<comment type="similarity">
    <text evidence="4">Belongs to the Dus family. Dus3 subfamily.</text>
</comment>
<feature type="region of interest" description="Disordered" evidence="26">
    <location>
        <begin position="80"/>
        <end position="121"/>
    </location>
</feature>
<dbReference type="InterPro" id="IPR013785">
    <property type="entry name" value="Aldolase_TIM"/>
</dbReference>
<dbReference type="GO" id="GO:0102265">
    <property type="term" value="F:tRNA-dihydrouridine47 synthase activity"/>
    <property type="evidence" value="ECO:0007669"/>
    <property type="project" value="UniProtKB-EC"/>
</dbReference>
<dbReference type="AlphaFoldDB" id="A0AA38SF18"/>
<dbReference type="GO" id="GO:0050660">
    <property type="term" value="F:flavin adenine dinucleotide binding"/>
    <property type="evidence" value="ECO:0007669"/>
    <property type="project" value="InterPro"/>
</dbReference>
<keyword evidence="12" id="KW-0479">Metal-binding</keyword>
<keyword evidence="11" id="KW-0819">tRNA processing</keyword>
<dbReference type="Proteomes" id="UP001174691">
    <property type="component" value="Unassembled WGS sequence"/>
</dbReference>
<keyword evidence="13" id="KW-0677">Repeat</keyword>
<keyword evidence="19" id="KW-0539">Nucleus</keyword>
<gene>
    <name evidence="28" type="ORF">NKR19_g3266</name>
</gene>
<comment type="catalytic activity">
    <reaction evidence="25">
        <text>5,6-dihydrouridine(47) in tRNA + NADP(+) = uridine(47) in tRNA + NADPH + H(+)</text>
        <dbReference type="Rhea" id="RHEA:53360"/>
        <dbReference type="Rhea" id="RHEA-COMP:13539"/>
        <dbReference type="Rhea" id="RHEA-COMP:13540"/>
        <dbReference type="ChEBI" id="CHEBI:15378"/>
        <dbReference type="ChEBI" id="CHEBI:57783"/>
        <dbReference type="ChEBI" id="CHEBI:58349"/>
        <dbReference type="ChEBI" id="CHEBI:65315"/>
        <dbReference type="ChEBI" id="CHEBI:74443"/>
        <dbReference type="EC" id="1.3.1.89"/>
    </reaction>
    <physiologicalReaction direction="right-to-left" evidence="25">
        <dbReference type="Rhea" id="RHEA:53362"/>
    </physiologicalReaction>
</comment>
<dbReference type="GO" id="GO:0008270">
    <property type="term" value="F:zinc ion binding"/>
    <property type="evidence" value="ECO:0007669"/>
    <property type="project" value="UniProtKB-KW"/>
</dbReference>
<keyword evidence="8" id="KW-0285">Flavoprotein</keyword>
<evidence type="ECO:0000256" key="5">
    <source>
        <dbReference type="ARBA" id="ARBA00012376"/>
    </source>
</evidence>
<evidence type="ECO:0000256" key="14">
    <source>
        <dbReference type="ARBA" id="ARBA00022771"/>
    </source>
</evidence>
<evidence type="ECO:0000256" key="21">
    <source>
        <dbReference type="ARBA" id="ARBA00045934"/>
    </source>
</evidence>
<keyword evidence="17" id="KW-0560">Oxidoreductase</keyword>
<evidence type="ECO:0000256" key="19">
    <source>
        <dbReference type="ARBA" id="ARBA00023242"/>
    </source>
</evidence>
<proteinExistence type="inferred from homology"/>
<comment type="catalytic activity">
    <reaction evidence="24">
        <text>a 5,6-dihydrouridine in mRNA + NADP(+) = a uridine in mRNA + NADPH + H(+)</text>
        <dbReference type="Rhea" id="RHEA:69855"/>
        <dbReference type="Rhea" id="RHEA-COMP:14658"/>
        <dbReference type="Rhea" id="RHEA-COMP:17789"/>
        <dbReference type="ChEBI" id="CHEBI:15378"/>
        <dbReference type="ChEBI" id="CHEBI:57783"/>
        <dbReference type="ChEBI" id="CHEBI:58349"/>
        <dbReference type="ChEBI" id="CHEBI:65315"/>
        <dbReference type="ChEBI" id="CHEBI:74443"/>
    </reaction>
    <physiologicalReaction direction="right-to-left" evidence="24">
        <dbReference type="Rhea" id="RHEA:69857"/>
    </physiologicalReaction>
</comment>
<evidence type="ECO:0000256" key="7">
    <source>
        <dbReference type="ARBA" id="ARBA00022490"/>
    </source>
</evidence>
<dbReference type="Pfam" id="PF01207">
    <property type="entry name" value="Dus"/>
    <property type="match status" value="2"/>
</dbReference>
<feature type="domain" description="DUS-like FMN-binding" evidence="27">
    <location>
        <begin position="311"/>
        <end position="520"/>
    </location>
</feature>
<comment type="catalytic activity">
    <reaction evidence="23">
        <text>a 5,6-dihydrouridine in mRNA + NAD(+) = a uridine in mRNA + NADH + H(+)</text>
        <dbReference type="Rhea" id="RHEA:69851"/>
        <dbReference type="Rhea" id="RHEA-COMP:14658"/>
        <dbReference type="Rhea" id="RHEA-COMP:17789"/>
        <dbReference type="ChEBI" id="CHEBI:15378"/>
        <dbReference type="ChEBI" id="CHEBI:57540"/>
        <dbReference type="ChEBI" id="CHEBI:57945"/>
        <dbReference type="ChEBI" id="CHEBI:65315"/>
        <dbReference type="ChEBI" id="CHEBI:74443"/>
    </reaction>
    <physiologicalReaction direction="right-to-left" evidence="23">
        <dbReference type="Rhea" id="RHEA:69853"/>
    </physiologicalReaction>
</comment>
<evidence type="ECO:0000259" key="27">
    <source>
        <dbReference type="Pfam" id="PF01207"/>
    </source>
</evidence>
<comment type="subcellular location">
    <subcellularLocation>
        <location evidence="3">Cytoplasm</location>
    </subcellularLocation>
    <subcellularLocation>
        <location evidence="2">Nucleus</location>
    </subcellularLocation>
</comment>
<evidence type="ECO:0000256" key="1">
    <source>
        <dbReference type="ARBA" id="ARBA00001917"/>
    </source>
</evidence>
<dbReference type="EMBL" id="JANBVN010000035">
    <property type="protein sequence ID" value="KAJ9158476.1"/>
    <property type="molecule type" value="Genomic_DNA"/>
</dbReference>
<sequence length="719" mass="80655">MGSQDGPAPPADIGVNSEPPSCSNEPAAKRVKLDPDVAAPVEPVIKEPRAKVNGYALIKQEYLIPNPRQAGTVNVKNEVDDDAAEGRTAPDPRDAQGNGNQRKDRHKKKQRGQNKERDFGRFEDTMRLCNSRAHSDEFSPRECPRGDKCNALHDLRKYLAEGRRGDLETFDGKCPVFALHGKCFSGWRCRFVKSHMQEIEREDGRKELVLLSHPNKKTEFNGEHDEMSPGILNVVPVQDKIALSRKKVLLEKSDQYTKWLDKDIEVYNKCHQKRKEEEATAMEEYRAKFVDPPLKPSEKRRIYFGPETPVLAPLTTQGNIPFRRLCVDFGAQITYSEMALGMPLIQGQKADWSVMRAHESELAPPRVSPTAQTVADYDNSKDIKFGAQIAAHAPWVAIRAAEALTRFLPHLRLIDINCGCPIDMVFNSGAGSALMDSPSKLERMIRGMNAVSGEVPITAKIRTGVRDGKPTALKLIDRLAFGSAGSRDLLGAPGCAAITLHGRSRAQRYTKSADWSYIAECAALIKSYHAKKDDLTDTVREPEENTLSNVTGGKMYFLGNGDCYSHVDYFEHLDKAKVDSVMIGRGAIIKPWLFEEIEKGQYLDKSASERLSYVEKFCRYGLESWGSDELGIGYTRRFLLEFLSFSCRYIPIGLLEHLPPSLNDRAPAYRGRSDLETLLASDNYKDWIKISEMFLGPAHPDFKFQPKHKSNSYEIEAEG</sequence>
<evidence type="ECO:0000256" key="15">
    <source>
        <dbReference type="ARBA" id="ARBA00022833"/>
    </source>
</evidence>
<evidence type="ECO:0000256" key="8">
    <source>
        <dbReference type="ARBA" id="ARBA00022630"/>
    </source>
</evidence>
<comment type="catalytic activity">
    <reaction evidence="22">
        <text>5,6-dihydrouridine(47) in tRNA + NAD(+) = uridine(47) in tRNA + NADH + H(+)</text>
        <dbReference type="Rhea" id="RHEA:53364"/>
        <dbReference type="Rhea" id="RHEA-COMP:13539"/>
        <dbReference type="Rhea" id="RHEA-COMP:13540"/>
        <dbReference type="ChEBI" id="CHEBI:15378"/>
        <dbReference type="ChEBI" id="CHEBI:57540"/>
        <dbReference type="ChEBI" id="CHEBI:57945"/>
        <dbReference type="ChEBI" id="CHEBI:65315"/>
        <dbReference type="ChEBI" id="CHEBI:74443"/>
        <dbReference type="EC" id="1.3.1.89"/>
    </reaction>
    <physiologicalReaction direction="right-to-left" evidence="22">
        <dbReference type="Rhea" id="RHEA:53366"/>
    </physiologicalReaction>
</comment>
<comment type="cofactor">
    <cofactor evidence="1">
        <name>FMN</name>
        <dbReference type="ChEBI" id="CHEBI:58210"/>
    </cofactor>
</comment>
<dbReference type="EC" id="1.3.1.89" evidence="5"/>
<evidence type="ECO:0000256" key="24">
    <source>
        <dbReference type="ARBA" id="ARBA00049447"/>
    </source>
</evidence>
<evidence type="ECO:0000256" key="4">
    <source>
        <dbReference type="ARBA" id="ARBA00005451"/>
    </source>
</evidence>
<evidence type="ECO:0000256" key="3">
    <source>
        <dbReference type="ARBA" id="ARBA00004496"/>
    </source>
</evidence>
<dbReference type="PROSITE" id="PS01136">
    <property type="entry name" value="UPF0034"/>
    <property type="match status" value="1"/>
</dbReference>
<dbReference type="InterPro" id="IPR018517">
    <property type="entry name" value="tRNA_hU_synthase_CS"/>
</dbReference>
<protein>
    <recommendedName>
        <fullName evidence="6">tRNA-dihydrouridine(47) synthase [NAD(P)(+)]</fullName>
        <ecNumber evidence="5">1.3.1.89</ecNumber>
    </recommendedName>
    <alternativeName>
        <fullName evidence="20">tRNA-dihydrouridine synthase 3</fullName>
    </alternativeName>
</protein>
<evidence type="ECO:0000256" key="16">
    <source>
        <dbReference type="ARBA" id="ARBA00022857"/>
    </source>
</evidence>
<dbReference type="Pfam" id="PF25585">
    <property type="entry name" value="zf-CCCH_DUS3L"/>
    <property type="match status" value="2"/>
</dbReference>
<dbReference type="GO" id="GO:0003723">
    <property type="term" value="F:RNA binding"/>
    <property type="evidence" value="ECO:0007669"/>
    <property type="project" value="TreeGrafter"/>
</dbReference>
<comment type="caution">
    <text evidence="28">The sequence shown here is derived from an EMBL/GenBank/DDBJ whole genome shotgun (WGS) entry which is preliminary data.</text>
</comment>
<feature type="domain" description="DUS-like FMN-binding" evidence="27">
    <location>
        <begin position="557"/>
        <end position="602"/>
    </location>
</feature>
<name>A0AA38SF18_9PEZI</name>
<keyword evidence="18" id="KW-0520">NAD</keyword>
<dbReference type="PANTHER" id="PTHR45846">
    <property type="entry name" value="TRNA-DIHYDROURIDINE(47) SYNTHASE [NAD(P)(+)]-LIKE"/>
    <property type="match status" value="1"/>
</dbReference>
<organism evidence="28 29">
    <name type="scientific">Coniochaeta hoffmannii</name>
    <dbReference type="NCBI Taxonomy" id="91930"/>
    <lineage>
        <taxon>Eukaryota</taxon>
        <taxon>Fungi</taxon>
        <taxon>Dikarya</taxon>
        <taxon>Ascomycota</taxon>
        <taxon>Pezizomycotina</taxon>
        <taxon>Sordariomycetes</taxon>
        <taxon>Sordariomycetidae</taxon>
        <taxon>Coniochaetales</taxon>
        <taxon>Coniochaetaceae</taxon>
        <taxon>Coniochaeta</taxon>
    </lineage>
</organism>
<dbReference type="SUPFAM" id="SSF51395">
    <property type="entry name" value="FMN-linked oxidoreductases"/>
    <property type="match status" value="1"/>
</dbReference>
<evidence type="ECO:0000256" key="12">
    <source>
        <dbReference type="ARBA" id="ARBA00022723"/>
    </source>
</evidence>
<dbReference type="FunFam" id="3.20.20.70:FF:000145">
    <property type="entry name" value="tRNA-dihydrouridine(47) synthase [NAD(P)(+)]"/>
    <property type="match status" value="1"/>
</dbReference>
<reference evidence="28" key="1">
    <citation type="submission" date="2022-07" db="EMBL/GenBank/DDBJ databases">
        <title>Fungi with potential for degradation of polypropylene.</title>
        <authorList>
            <person name="Gostincar C."/>
        </authorList>
    </citation>
    <scope>NUCLEOTIDE SEQUENCE</scope>
    <source>
        <strain evidence="28">EXF-13287</strain>
    </source>
</reference>
<evidence type="ECO:0000313" key="29">
    <source>
        <dbReference type="Proteomes" id="UP001174691"/>
    </source>
</evidence>
<evidence type="ECO:0000256" key="10">
    <source>
        <dbReference type="ARBA" id="ARBA00022664"/>
    </source>
</evidence>
<dbReference type="Gene3D" id="3.20.20.70">
    <property type="entry name" value="Aldolase class I"/>
    <property type="match status" value="1"/>
</dbReference>
<keyword evidence="16" id="KW-0521">NADP</keyword>
<dbReference type="InterPro" id="IPR035587">
    <property type="entry name" value="DUS-like_FMN-bd"/>
</dbReference>
<feature type="compositionally biased region" description="Basic residues" evidence="26">
    <location>
        <begin position="103"/>
        <end position="112"/>
    </location>
</feature>
<keyword evidence="9" id="KW-0288">FMN</keyword>
<evidence type="ECO:0000313" key="28">
    <source>
        <dbReference type="EMBL" id="KAJ9158476.1"/>
    </source>
</evidence>
<evidence type="ECO:0000256" key="18">
    <source>
        <dbReference type="ARBA" id="ARBA00023027"/>
    </source>
</evidence>
<dbReference type="CDD" id="cd02801">
    <property type="entry name" value="DUS_like_FMN"/>
    <property type="match status" value="1"/>
</dbReference>
<evidence type="ECO:0000256" key="2">
    <source>
        <dbReference type="ARBA" id="ARBA00004123"/>
    </source>
</evidence>
<feature type="compositionally biased region" description="Basic and acidic residues" evidence="26">
    <location>
        <begin position="84"/>
        <end position="94"/>
    </location>
</feature>